<evidence type="ECO:0000313" key="1">
    <source>
        <dbReference type="EMBL" id="VEP15891.1"/>
    </source>
</evidence>
<protein>
    <submittedName>
        <fullName evidence="1">Uncharacterized protein</fullName>
    </submittedName>
</protein>
<dbReference type="EMBL" id="CAACVJ010000314">
    <property type="protein sequence ID" value="VEP15891.1"/>
    <property type="molecule type" value="Genomic_DNA"/>
</dbReference>
<gene>
    <name evidence="1" type="ORF">H1P_3810006</name>
</gene>
<evidence type="ECO:0000313" key="2">
    <source>
        <dbReference type="Proteomes" id="UP000320055"/>
    </source>
</evidence>
<dbReference type="Proteomes" id="UP000320055">
    <property type="component" value="Unassembled WGS sequence"/>
</dbReference>
<reference evidence="1 2" key="1">
    <citation type="submission" date="2019-01" db="EMBL/GenBank/DDBJ databases">
        <authorList>
            <person name="Brito A."/>
        </authorList>
    </citation>
    <scope>NUCLEOTIDE SEQUENCE [LARGE SCALE GENOMIC DNA]</scope>
    <source>
        <strain evidence="1">1</strain>
    </source>
</reference>
<proteinExistence type="predicted"/>
<sequence>MLAYALSLLDINYERKKVIGNNIKKVSSVITPLPLQSPSQQKNLN</sequence>
<name>A0A563VWV3_9CYAN</name>
<accession>A0A563VWV3</accession>
<keyword evidence="2" id="KW-1185">Reference proteome</keyword>
<dbReference type="AlphaFoldDB" id="A0A563VWV3"/>
<organism evidence="1 2">
    <name type="scientific">Hyella patelloides LEGE 07179</name>
    <dbReference type="NCBI Taxonomy" id="945734"/>
    <lineage>
        <taxon>Bacteria</taxon>
        <taxon>Bacillati</taxon>
        <taxon>Cyanobacteriota</taxon>
        <taxon>Cyanophyceae</taxon>
        <taxon>Pleurocapsales</taxon>
        <taxon>Hyellaceae</taxon>
        <taxon>Hyella</taxon>
    </lineage>
</organism>